<accession>A0AAD3CF69</accession>
<feature type="compositionally biased region" description="Basic and acidic residues" evidence="1">
    <location>
        <begin position="404"/>
        <end position="436"/>
    </location>
</feature>
<dbReference type="PANTHER" id="PTHR21713">
    <property type="entry name" value="NASCENT POLYPEPTIDE ASSOCIATED COMPLEX ALPHA SUBUNIT-RELATED"/>
    <property type="match status" value="1"/>
</dbReference>
<dbReference type="InterPro" id="IPR016641">
    <property type="entry name" value="EGD2/NACA0like"/>
</dbReference>
<evidence type="ECO:0000313" key="3">
    <source>
        <dbReference type="EMBL" id="GFH53137.1"/>
    </source>
</evidence>
<feature type="compositionally biased region" description="Acidic residues" evidence="1">
    <location>
        <begin position="804"/>
        <end position="814"/>
    </location>
</feature>
<keyword evidence="4" id="KW-1185">Reference proteome</keyword>
<feature type="compositionally biased region" description="Acidic residues" evidence="1">
    <location>
        <begin position="857"/>
        <end position="868"/>
    </location>
</feature>
<feature type="compositionally biased region" description="Polar residues" evidence="1">
    <location>
        <begin position="350"/>
        <end position="365"/>
    </location>
</feature>
<evidence type="ECO:0000256" key="1">
    <source>
        <dbReference type="SAM" id="MobiDB-lite"/>
    </source>
</evidence>
<protein>
    <submittedName>
        <fullName evidence="2">Uncharacterized protein</fullName>
    </submittedName>
</protein>
<reference evidence="2" key="1">
    <citation type="submission" date="2020-02" db="EMBL/GenBank/DDBJ databases">
        <authorList>
            <person name="Hongo Y."/>
            <person name="Kimura K."/>
            <person name="Takaki Y."/>
            <person name="Tomaru Y."/>
        </authorList>
    </citation>
    <scope>NUCLEOTIDE SEQUENCE</scope>
    <source>
        <strain evidence="2">NIES-3715</strain>
    </source>
</reference>
<evidence type="ECO:0000313" key="2">
    <source>
        <dbReference type="EMBL" id="GFH43545.1"/>
    </source>
</evidence>
<feature type="compositionally biased region" description="Acidic residues" evidence="1">
    <location>
        <begin position="821"/>
        <end position="849"/>
    </location>
</feature>
<dbReference type="AlphaFoldDB" id="A0AAD3CF69"/>
<dbReference type="EMBL" id="BLLK01000046">
    <property type="protein sequence ID" value="GFH53137.1"/>
    <property type="molecule type" value="Genomic_DNA"/>
</dbReference>
<feature type="compositionally biased region" description="Basic residues" evidence="1">
    <location>
        <begin position="247"/>
        <end position="268"/>
    </location>
</feature>
<organism evidence="2 4">
    <name type="scientific">Chaetoceros tenuissimus</name>
    <dbReference type="NCBI Taxonomy" id="426638"/>
    <lineage>
        <taxon>Eukaryota</taxon>
        <taxon>Sar</taxon>
        <taxon>Stramenopiles</taxon>
        <taxon>Ochrophyta</taxon>
        <taxon>Bacillariophyta</taxon>
        <taxon>Coscinodiscophyceae</taxon>
        <taxon>Chaetocerotophycidae</taxon>
        <taxon>Chaetocerotales</taxon>
        <taxon>Chaetocerotaceae</taxon>
        <taxon>Chaetoceros</taxon>
    </lineage>
</organism>
<name>A0AAD3CF69_9STRA</name>
<feature type="compositionally biased region" description="Basic and acidic residues" evidence="1">
    <location>
        <begin position="232"/>
        <end position="246"/>
    </location>
</feature>
<dbReference type="Proteomes" id="UP001054902">
    <property type="component" value="Unassembled WGS sequence"/>
</dbReference>
<reference evidence="2 4" key="2">
    <citation type="journal article" date="2021" name="Sci. Rep.">
        <title>The genome of the diatom Chaetoceros tenuissimus carries an ancient integrated fragment of an extant virus.</title>
        <authorList>
            <person name="Hongo Y."/>
            <person name="Kimura K."/>
            <person name="Takaki Y."/>
            <person name="Yoshida Y."/>
            <person name="Baba S."/>
            <person name="Kobayashi G."/>
            <person name="Nagasaki K."/>
            <person name="Hano T."/>
            <person name="Tomaru Y."/>
        </authorList>
    </citation>
    <scope>NUCLEOTIDE SEQUENCE [LARGE SCALE GENOMIC DNA]</scope>
    <source>
        <strain evidence="2 4">NIES-3715</strain>
    </source>
</reference>
<comment type="caution">
    <text evidence="2">The sequence shown here is derived from an EMBL/GenBank/DDBJ whole genome shotgun (WGS) entry which is preliminary data.</text>
</comment>
<sequence length="937" mass="109520">MASPYFIEEMLPILSSLLGSETTNKKSEKLGAMIENAINGCEEQNLSELHHQFEINTELPILADLNLTAKDFVKAVHEISPEMILKKSQIDKIPGYIKWNPFYPIPFIISQLQALSDSNRISFRGDKRHLFPKLLDKMREFHNNDIAFNEEVSPKKRKSSPESTETRKKRRSGRSKNVSAENLESEFNKDTDDEDDNNDTMDNKRAPFEYSFIGKPVQADVKVESDDDEHTEEVVDKSQQEIDGKPKPKKKKTTRKLPTKKKKGKTRKKSSDDSSDDSDDGDDVVEEPLQQITRIYANMEEKKYVLEKVYRTYNFLFPDRQHICSNYCSKKATDGQRGTCQMDNQMEISTNETTGSTQQEVQQEITAGVDGESPESQQPQTSKDQETVQTQELQQEITAGVDGEDQRQIEPEDEEHHGQEKESETVEKNTEVEYQEKQQPPNEQEHKPNTENEETPLYENQLNQFTTMAEVATKIFFLRQMNKKKREYIFSSFPSVLSETVFDTVSQRSMFPLSRLDSVGPFMDQYLLKLRLSFSGPVSIEDKLFGYVKDRVQSMQHIQLKLHSILAKFPFSSTAFSTKVMHDHYYYEGFFDLKRDVISTFLTPLRQPRKVSFDTNIPQERFDQELTNTFHFEHAEKKGHLVRPWNRFEYLVLDNARFYQEIFIENSVISCRNLIKLPTRDEFMRIKLYEEHDKMFLEELKFDKLFKLTTIDNRVQVSPYSSETGYPRYHDYFRITPPLSLDEYKRFNCIKIENVVAEIIGVDWGIIHKPSEEIGEENEQWFCCSDRVELFKAISVDPHLFDANSDDEDEDEDKNDSGEKDNEDSGDEDSAEEDSSSDEDSADEDEQGQENDKDNENENCEDEQTQTVDDDFTFRRIVKKEEEEYIYTFTTTDEKGKNPNIYELQFGIIHSKKDIQFYNFDEDIYDLHQFHHKFIQN</sequence>
<feature type="compositionally biased region" description="Low complexity" evidence="1">
    <location>
        <begin position="387"/>
        <end position="398"/>
    </location>
</feature>
<proteinExistence type="predicted"/>
<feature type="compositionally biased region" description="Acidic residues" evidence="1">
    <location>
        <begin position="273"/>
        <end position="286"/>
    </location>
</feature>
<gene>
    <name evidence="2" type="ORF">CTEN210_00018</name>
    <name evidence="3" type="ORF">CTEN210_09613</name>
</gene>
<feature type="region of interest" description="Disordered" evidence="1">
    <location>
        <begin position="800"/>
        <end position="868"/>
    </location>
</feature>
<evidence type="ECO:0000313" key="4">
    <source>
        <dbReference type="Proteomes" id="UP001054902"/>
    </source>
</evidence>
<dbReference type="EMBL" id="BLLK01000003">
    <property type="protein sequence ID" value="GFH43545.1"/>
    <property type="molecule type" value="Genomic_DNA"/>
</dbReference>
<feature type="region of interest" description="Disordered" evidence="1">
    <location>
        <begin position="147"/>
        <end position="288"/>
    </location>
</feature>
<dbReference type="GO" id="GO:0005854">
    <property type="term" value="C:nascent polypeptide-associated complex"/>
    <property type="evidence" value="ECO:0007669"/>
    <property type="project" value="InterPro"/>
</dbReference>
<feature type="region of interest" description="Disordered" evidence="1">
    <location>
        <begin position="350"/>
        <end position="452"/>
    </location>
</feature>